<sequence length="493" mass="52880">MSLDFDPSSLSIPKGHHIGGRYIDFGGEPIEVRRPSDLQVMGTLEDGGEEAVEAAVQAARQALKASNWSKIAPIERARVLTRFAELVEQRSLDLARLEAANSTRLIAETTVRDAARTAGTIRFFAEYCDKLEGQTTQTQSGILSMVRPEPYGIVAAIVPWNFPMITAAWKFAPALAAGNAILIKTSELTPYTLLLLAEIATEAGLPKGLFNVVNGYGQTTGAALVRHRSIGKISFTGSTATGVAIMTLAASHGTKPVTLELGGKSPQLIFADNEDLDALAAKVAAGFMGNGGQVCTAGSRLIIQRKIADELVEKIEARCRAITPGPTWREASDFPPIINEKQLARIDSLVQKTLAEGATARVGGSRLETRNEGSFYAPTLLEGVTPEMTGYQEEFFGPIASIHRFDEVEEGIAMADHPTYGLAASIFTTDIKKALLAAEQIESGMVWVNQNGRGPEFTFPAGGFKGSGFGKDMGRVGIETYTRQKAVWINYAA</sequence>
<evidence type="ECO:0000313" key="5">
    <source>
        <dbReference type="EMBL" id="SNB73135.1"/>
    </source>
</evidence>
<dbReference type="Gene3D" id="3.40.605.10">
    <property type="entry name" value="Aldehyde Dehydrogenase, Chain A, domain 1"/>
    <property type="match status" value="1"/>
</dbReference>
<dbReference type="FunFam" id="3.40.605.10:FF:000001">
    <property type="entry name" value="Aldehyde dehydrogenase 1"/>
    <property type="match status" value="1"/>
</dbReference>
<evidence type="ECO:0000256" key="3">
    <source>
        <dbReference type="RuleBase" id="RU003345"/>
    </source>
</evidence>
<dbReference type="PROSITE" id="PS00687">
    <property type="entry name" value="ALDEHYDE_DEHYDR_GLU"/>
    <property type="match status" value="1"/>
</dbReference>
<dbReference type="InterPro" id="IPR016163">
    <property type="entry name" value="Ald_DH_C"/>
</dbReference>
<dbReference type="InterPro" id="IPR016161">
    <property type="entry name" value="Ald_DH/histidinol_DH"/>
</dbReference>
<dbReference type="PANTHER" id="PTHR11699">
    <property type="entry name" value="ALDEHYDE DEHYDROGENASE-RELATED"/>
    <property type="match status" value="1"/>
</dbReference>
<evidence type="ECO:0000259" key="4">
    <source>
        <dbReference type="Pfam" id="PF00171"/>
    </source>
</evidence>
<feature type="active site" evidence="2">
    <location>
        <position position="260"/>
    </location>
</feature>
<keyword evidence="1 3" id="KW-0560">Oxidoreductase</keyword>
<proteinExistence type="inferred from homology"/>
<dbReference type="InterPro" id="IPR015590">
    <property type="entry name" value="Aldehyde_DH_dom"/>
</dbReference>
<protein>
    <submittedName>
        <fullName evidence="5">Aldehyde dehydrogenase (NAD+)</fullName>
    </submittedName>
</protein>
<dbReference type="GO" id="GO:0004030">
    <property type="term" value="F:aldehyde dehydrogenase [NAD(P)+] activity"/>
    <property type="evidence" value="ECO:0007669"/>
    <property type="project" value="UniProtKB-ARBA"/>
</dbReference>
<dbReference type="Pfam" id="PF00171">
    <property type="entry name" value="Aldedh"/>
    <property type="match status" value="1"/>
</dbReference>
<keyword evidence="6" id="KW-1185">Reference proteome</keyword>
<evidence type="ECO:0000256" key="2">
    <source>
        <dbReference type="PROSITE-ProRule" id="PRU10007"/>
    </source>
</evidence>
<dbReference type="InterPro" id="IPR016162">
    <property type="entry name" value="Ald_DH_N"/>
</dbReference>
<dbReference type="AlphaFoldDB" id="A0A212RL50"/>
<dbReference type="EMBL" id="FYEH01000010">
    <property type="protein sequence ID" value="SNB73135.1"/>
    <property type="molecule type" value="Genomic_DNA"/>
</dbReference>
<dbReference type="OrthoDB" id="9772584at2"/>
<dbReference type="InterPro" id="IPR029510">
    <property type="entry name" value="Ald_DH_CS_GLU"/>
</dbReference>
<accession>A0A212RL50</accession>
<name>A0A212RL50_9PROT</name>
<gene>
    <name evidence="5" type="ORF">SAMN07250955_11065</name>
</gene>
<dbReference type="Proteomes" id="UP000197065">
    <property type="component" value="Unassembled WGS sequence"/>
</dbReference>
<dbReference type="SUPFAM" id="SSF53720">
    <property type="entry name" value="ALDH-like"/>
    <property type="match status" value="1"/>
</dbReference>
<evidence type="ECO:0000313" key="6">
    <source>
        <dbReference type="Proteomes" id="UP000197065"/>
    </source>
</evidence>
<dbReference type="Gene3D" id="3.40.309.10">
    <property type="entry name" value="Aldehyde Dehydrogenase, Chain A, domain 2"/>
    <property type="match status" value="1"/>
</dbReference>
<dbReference type="RefSeq" id="WP_088562147.1">
    <property type="nucleotide sequence ID" value="NZ_FYEH01000010.1"/>
</dbReference>
<organism evidence="5 6">
    <name type="scientific">Arboricoccus pini</name>
    <dbReference type="NCBI Taxonomy" id="1963835"/>
    <lineage>
        <taxon>Bacteria</taxon>
        <taxon>Pseudomonadati</taxon>
        <taxon>Pseudomonadota</taxon>
        <taxon>Alphaproteobacteria</taxon>
        <taxon>Geminicoccales</taxon>
        <taxon>Geminicoccaceae</taxon>
        <taxon>Arboricoccus</taxon>
    </lineage>
</organism>
<feature type="domain" description="Aldehyde dehydrogenase" evidence="4">
    <location>
        <begin position="28"/>
        <end position="487"/>
    </location>
</feature>
<evidence type="ECO:0000256" key="1">
    <source>
        <dbReference type="ARBA" id="ARBA00023002"/>
    </source>
</evidence>
<comment type="similarity">
    <text evidence="3">Belongs to the aldehyde dehydrogenase family.</text>
</comment>
<reference evidence="5 6" key="1">
    <citation type="submission" date="2017-06" db="EMBL/GenBank/DDBJ databases">
        <authorList>
            <person name="Kim H.J."/>
            <person name="Triplett B.A."/>
        </authorList>
    </citation>
    <scope>NUCLEOTIDE SEQUENCE [LARGE SCALE GENOMIC DNA]</scope>
    <source>
        <strain evidence="5 6">B29T1</strain>
    </source>
</reference>